<comment type="cofactor">
    <cofactor evidence="8">
        <name>heme</name>
        <dbReference type="ChEBI" id="CHEBI:30413"/>
    </cofactor>
    <text evidence="8">Binds 2 heme groups.</text>
</comment>
<comment type="caution">
    <text evidence="12">The sequence shown here is derived from an EMBL/GenBank/DDBJ whole genome shotgun (WGS) entry which is preliminary data.</text>
</comment>
<evidence type="ECO:0000256" key="6">
    <source>
        <dbReference type="ARBA" id="ARBA00023002"/>
    </source>
</evidence>
<keyword evidence="6 12" id="KW-0560">Oxidoreductase</keyword>
<feature type="chain" id="PRO_5006626986" evidence="10">
    <location>
        <begin position="19"/>
        <end position="278"/>
    </location>
</feature>
<sequence length="278" mass="31927">MKYILALLLSFGFLFADAKSTLFSPLLKPLDYDKQKALLGKELFNDKRIGVDKKISCRSCHNTYKTTDRKRDKNGLNPPLILNSYLNYIHSFDGKITDLKQRINLCFTSQKELKIEVIVKQIKRNPAYILKFNKLYKDGITYENAIDAIIEFLKATVTHNSKFDKFIAGDENALSQDEKDGFDLFMRIGCVNCHNGVNLGGNIVSLLGYEGMALKVPSLRNVSLRSVYLHNGTLNDLLQTIEFMNERMNLNNFTQKDYELLYKFLLTLTGEFPEILHE</sequence>
<dbReference type="SUPFAM" id="SSF46626">
    <property type="entry name" value="Cytochrome c"/>
    <property type="match status" value="2"/>
</dbReference>
<keyword evidence="12" id="KW-0575">Peroxidase</keyword>
<dbReference type="InterPro" id="IPR009056">
    <property type="entry name" value="Cyt_c-like_dom"/>
</dbReference>
<keyword evidence="7 9" id="KW-0408">Iron</keyword>
<evidence type="ECO:0000256" key="9">
    <source>
        <dbReference type="PIRSR" id="PIRSR000294-2"/>
    </source>
</evidence>
<feature type="binding site" description="axial binding residue" evidence="9">
    <location>
        <position position="194"/>
    </location>
    <ligand>
        <name>heme c</name>
        <dbReference type="ChEBI" id="CHEBI:61717"/>
        <label>2</label>
    </ligand>
    <ligandPart>
        <name>Fe</name>
        <dbReference type="ChEBI" id="CHEBI:18248"/>
    </ligandPart>
</feature>
<dbReference type="EC" id="1.11.1.5" evidence="12"/>
<evidence type="ECO:0000256" key="4">
    <source>
        <dbReference type="ARBA" id="ARBA00022729"/>
    </source>
</evidence>
<keyword evidence="2 8" id="KW-0349">Heme</keyword>
<evidence type="ECO:0000313" key="12">
    <source>
        <dbReference type="EMBL" id="CUU78691.1"/>
    </source>
</evidence>
<protein>
    <submittedName>
        <fullName evidence="12">Cytochrome c551 peroxidase</fullName>
        <ecNumber evidence="12">1.11.1.5</ecNumber>
    </submittedName>
</protein>
<keyword evidence="3 9" id="KW-0479">Metal-binding</keyword>
<keyword evidence="4 10" id="KW-0732">Signal</keyword>
<dbReference type="PROSITE" id="PS51007">
    <property type="entry name" value="CYTC"/>
    <property type="match status" value="2"/>
</dbReference>
<dbReference type="GO" id="GO:0009055">
    <property type="term" value="F:electron transfer activity"/>
    <property type="evidence" value="ECO:0007669"/>
    <property type="project" value="InterPro"/>
</dbReference>
<feature type="binding site" description="covalent" evidence="8">
    <location>
        <position position="193"/>
    </location>
    <ligand>
        <name>heme c</name>
        <dbReference type="ChEBI" id="CHEBI:61717"/>
        <label>2</label>
    </ligand>
</feature>
<organism evidence="12 13">
    <name type="scientific">Campylobacter hyointestinalis subsp. hyointestinalis</name>
    <dbReference type="NCBI Taxonomy" id="91352"/>
    <lineage>
        <taxon>Bacteria</taxon>
        <taxon>Pseudomonadati</taxon>
        <taxon>Campylobacterota</taxon>
        <taxon>Epsilonproteobacteria</taxon>
        <taxon>Campylobacterales</taxon>
        <taxon>Campylobacteraceae</taxon>
        <taxon>Campylobacter</taxon>
    </lineage>
</organism>
<feature type="binding site" description="covalent" evidence="8">
    <location>
        <position position="190"/>
    </location>
    <ligand>
        <name>heme c</name>
        <dbReference type="ChEBI" id="CHEBI:61717"/>
        <label>2</label>
    </ligand>
</feature>
<keyword evidence="5" id="KW-0574">Periplasm</keyword>
<evidence type="ECO:0000256" key="3">
    <source>
        <dbReference type="ARBA" id="ARBA00022723"/>
    </source>
</evidence>
<dbReference type="Proteomes" id="UP000052237">
    <property type="component" value="Unassembled WGS sequence"/>
</dbReference>
<reference evidence="12 13" key="1">
    <citation type="submission" date="2015-11" db="EMBL/GenBank/DDBJ databases">
        <authorList>
            <consortium name="Pathogen Informatics"/>
        </authorList>
    </citation>
    <scope>NUCLEOTIDE SEQUENCE [LARGE SCALE GENOMIC DNA]</scope>
    <source>
        <strain evidence="12 13">006A-0059</strain>
    </source>
</reference>
<comment type="subcellular location">
    <subcellularLocation>
        <location evidence="1">Periplasm</location>
    </subcellularLocation>
</comment>
<dbReference type="GO" id="GO:0046872">
    <property type="term" value="F:metal ion binding"/>
    <property type="evidence" value="ECO:0007669"/>
    <property type="project" value="UniProtKB-KW"/>
</dbReference>
<dbReference type="InterPro" id="IPR026259">
    <property type="entry name" value="MauG/Cytc_peroxidase"/>
</dbReference>
<feature type="binding site" description="axial binding residue" evidence="9">
    <location>
        <position position="244"/>
    </location>
    <ligand>
        <name>heme c</name>
        <dbReference type="ChEBI" id="CHEBI:61717"/>
        <label>2</label>
    </ligand>
    <ligandPart>
        <name>Fe</name>
        <dbReference type="ChEBI" id="CHEBI:18248"/>
    </ligandPart>
</feature>
<name>A0A0S4RZM8_CAMHY</name>
<dbReference type="PIRSF" id="PIRSF000294">
    <property type="entry name" value="Cytochrome-c_peroxidase"/>
    <property type="match status" value="1"/>
</dbReference>
<accession>A0A0S4RZM8</accession>
<proteinExistence type="predicted"/>
<evidence type="ECO:0000313" key="13">
    <source>
        <dbReference type="Proteomes" id="UP000052237"/>
    </source>
</evidence>
<dbReference type="PANTHER" id="PTHR30600">
    <property type="entry name" value="CYTOCHROME C PEROXIDASE-RELATED"/>
    <property type="match status" value="1"/>
</dbReference>
<evidence type="ECO:0000259" key="11">
    <source>
        <dbReference type="PROSITE" id="PS51007"/>
    </source>
</evidence>
<evidence type="ECO:0000256" key="8">
    <source>
        <dbReference type="PIRSR" id="PIRSR000294-1"/>
    </source>
</evidence>
<dbReference type="GO" id="GO:0042597">
    <property type="term" value="C:periplasmic space"/>
    <property type="evidence" value="ECO:0007669"/>
    <property type="project" value="UniProtKB-SubCell"/>
</dbReference>
<evidence type="ECO:0000256" key="10">
    <source>
        <dbReference type="SAM" id="SignalP"/>
    </source>
</evidence>
<dbReference type="AlphaFoldDB" id="A0A0S4RZM8"/>
<evidence type="ECO:0000256" key="2">
    <source>
        <dbReference type="ARBA" id="ARBA00022617"/>
    </source>
</evidence>
<evidence type="ECO:0000256" key="1">
    <source>
        <dbReference type="ARBA" id="ARBA00004418"/>
    </source>
</evidence>
<gene>
    <name evidence="12" type="primary">ccp</name>
    <name evidence="12" type="ORF">ERS686654_00995</name>
</gene>
<evidence type="ECO:0000256" key="7">
    <source>
        <dbReference type="ARBA" id="ARBA00023004"/>
    </source>
</evidence>
<dbReference type="RefSeq" id="WP_059435093.1">
    <property type="nucleotide sequence ID" value="NZ_FAVB01000002.1"/>
</dbReference>
<feature type="domain" description="Cytochrome c" evidence="11">
    <location>
        <begin position="35"/>
        <end position="157"/>
    </location>
</feature>
<dbReference type="Gene3D" id="1.10.760.10">
    <property type="entry name" value="Cytochrome c-like domain"/>
    <property type="match status" value="3"/>
</dbReference>
<feature type="binding site" description="covalent" evidence="8">
    <location>
        <position position="57"/>
    </location>
    <ligand>
        <name>heme c</name>
        <dbReference type="ChEBI" id="CHEBI:61717"/>
        <label>1</label>
    </ligand>
</feature>
<evidence type="ECO:0000256" key="5">
    <source>
        <dbReference type="ARBA" id="ARBA00022764"/>
    </source>
</evidence>
<dbReference type="GO" id="GO:0020037">
    <property type="term" value="F:heme binding"/>
    <property type="evidence" value="ECO:0007669"/>
    <property type="project" value="InterPro"/>
</dbReference>
<keyword evidence="13" id="KW-1185">Reference proteome</keyword>
<dbReference type="InterPro" id="IPR036909">
    <property type="entry name" value="Cyt_c-like_dom_sf"/>
</dbReference>
<dbReference type="InterPro" id="IPR004852">
    <property type="entry name" value="Di-haem_cyt_c_peroxidsae"/>
</dbReference>
<feature type="signal peptide" evidence="10">
    <location>
        <begin position="1"/>
        <end position="18"/>
    </location>
</feature>
<dbReference type="InterPro" id="IPR051395">
    <property type="entry name" value="Cytochrome_c_Peroxidase/MauG"/>
</dbReference>
<dbReference type="GO" id="GO:0004130">
    <property type="term" value="F:cytochrome-c peroxidase activity"/>
    <property type="evidence" value="ECO:0007669"/>
    <property type="project" value="UniProtKB-EC"/>
</dbReference>
<feature type="binding site" description="covalent" evidence="8">
    <location>
        <position position="60"/>
    </location>
    <ligand>
        <name>heme c</name>
        <dbReference type="ChEBI" id="CHEBI:61717"/>
        <label>1</label>
    </ligand>
</feature>
<dbReference type="PANTHER" id="PTHR30600:SF7">
    <property type="entry name" value="CYTOCHROME C PEROXIDASE-RELATED"/>
    <property type="match status" value="1"/>
</dbReference>
<dbReference type="EMBL" id="FAVB01000002">
    <property type="protein sequence ID" value="CUU78691.1"/>
    <property type="molecule type" value="Genomic_DNA"/>
</dbReference>
<dbReference type="Pfam" id="PF03150">
    <property type="entry name" value="CCP_MauG"/>
    <property type="match status" value="1"/>
</dbReference>
<comment type="PTM">
    <text evidence="8">Binds 2 heme groups per subunit.</text>
</comment>
<feature type="binding site" description="axial binding residue" evidence="9">
    <location>
        <position position="61"/>
    </location>
    <ligand>
        <name>heme c</name>
        <dbReference type="ChEBI" id="CHEBI:61717"/>
        <label>1</label>
    </ligand>
    <ligandPart>
        <name>Fe</name>
        <dbReference type="ChEBI" id="CHEBI:18248"/>
    </ligandPart>
</feature>
<feature type="domain" description="Cytochrome c" evidence="11">
    <location>
        <begin position="176"/>
        <end position="269"/>
    </location>
</feature>